<dbReference type="Pfam" id="PF05625">
    <property type="entry name" value="PAXNEB"/>
    <property type="match status" value="1"/>
</dbReference>
<evidence type="ECO:0000256" key="1">
    <source>
        <dbReference type="ARBA" id="ARBA00004123"/>
    </source>
</evidence>
<keyword evidence="10" id="KW-1185">Reference proteome</keyword>
<evidence type="ECO:0000256" key="6">
    <source>
        <dbReference type="ARBA" id="ARBA00022490"/>
    </source>
</evidence>
<keyword evidence="6" id="KW-0963">Cytoplasm</keyword>
<comment type="caution">
    <text evidence="9">The sequence shown here is derived from an EMBL/GenBank/DDBJ whole genome shotgun (WGS) entry which is preliminary data.</text>
</comment>
<dbReference type="GO" id="GO:0033588">
    <property type="term" value="C:elongator holoenzyme complex"/>
    <property type="evidence" value="ECO:0007669"/>
    <property type="project" value="InterPro"/>
</dbReference>
<dbReference type="UniPathway" id="UPA00988"/>
<dbReference type="CDD" id="cd19494">
    <property type="entry name" value="Elp4"/>
    <property type="match status" value="1"/>
</dbReference>
<dbReference type="GO" id="GO:0140018">
    <property type="term" value="P:regulation of cytoplasmic translational fidelity"/>
    <property type="evidence" value="ECO:0007669"/>
    <property type="project" value="EnsemblFungi"/>
</dbReference>
<sequence>MSFKKRVTSKSQNTEETCKTSFLYTEKTLENGVCPSPLNGIHITSSGCSSFDSITGLGGLPLGTGFLIEETGVADFSSFLLRYFIAEGILHGHGIWVGGVPRTWLQNLPGESTIHHEKSRQSNDTMKIAWRYYHLGEFEGNIGLSRGPGIHKSENVPYCHTFDLTKQLKIPENTTIICSKCIVTSSKPYSEFISDILKLLSSKCPKIIRLIIPNILSPAFYPSEALKHKNILEFFHTLRALLRIYSNRLVAMISIPTQLYSRETGIVRYLELLSDGVFELIPFPNSDSINGFQGLLKVHKLPFSQNSINYNNDLAFKISRKQFSIEPWVLPPANEKESYTGEKTINTSVPVDF</sequence>
<dbReference type="InterPro" id="IPR027417">
    <property type="entry name" value="P-loop_NTPase"/>
</dbReference>
<organism evidence="9 10">
    <name type="scientific">Pneumocystis carinii (strain B80)</name>
    <name type="common">Rat pneumocystis pneumonia agent</name>
    <name type="synonym">Pneumocystis carinii f. sp. carinii</name>
    <dbReference type="NCBI Taxonomy" id="1408658"/>
    <lineage>
        <taxon>Eukaryota</taxon>
        <taxon>Fungi</taxon>
        <taxon>Dikarya</taxon>
        <taxon>Ascomycota</taxon>
        <taxon>Taphrinomycotina</taxon>
        <taxon>Pneumocystomycetes</taxon>
        <taxon>Pneumocystaceae</taxon>
        <taxon>Pneumocystis</taxon>
    </lineage>
</organism>
<dbReference type="PANTHER" id="PTHR12896:SF1">
    <property type="entry name" value="ELONGATOR COMPLEX PROTEIN 4"/>
    <property type="match status" value="1"/>
</dbReference>
<proteinExistence type="inferred from homology"/>
<keyword evidence="8" id="KW-0539">Nucleus</keyword>
<comment type="subcellular location">
    <subcellularLocation>
        <location evidence="2">Cytoplasm</location>
    </subcellularLocation>
    <subcellularLocation>
        <location evidence="1">Nucleus</location>
    </subcellularLocation>
</comment>
<dbReference type="GO" id="GO:0008023">
    <property type="term" value="C:transcription elongation factor complex"/>
    <property type="evidence" value="ECO:0007669"/>
    <property type="project" value="TreeGrafter"/>
</dbReference>
<dbReference type="AlphaFoldDB" id="A0A0W4ZR50"/>
<evidence type="ECO:0000256" key="4">
    <source>
        <dbReference type="ARBA" id="ARBA00007573"/>
    </source>
</evidence>
<evidence type="ECO:0000256" key="3">
    <source>
        <dbReference type="ARBA" id="ARBA00005043"/>
    </source>
</evidence>
<evidence type="ECO:0000256" key="2">
    <source>
        <dbReference type="ARBA" id="ARBA00004496"/>
    </source>
</evidence>
<gene>
    <name evidence="9" type="ORF">T552_00563</name>
</gene>
<evidence type="ECO:0000256" key="8">
    <source>
        <dbReference type="ARBA" id="ARBA00023242"/>
    </source>
</evidence>
<comment type="pathway">
    <text evidence="3">tRNA modification; 5-methoxycarbonylmethyl-2-thiouridine-tRNA biosynthesis.</text>
</comment>
<dbReference type="EMBL" id="LFVZ01000002">
    <property type="protein sequence ID" value="KTW30852.1"/>
    <property type="molecule type" value="Genomic_DNA"/>
</dbReference>
<name>A0A0W4ZR50_PNEC8</name>
<dbReference type="GeneID" id="28935378"/>
<dbReference type="Gene3D" id="3.40.50.300">
    <property type="entry name" value="P-loop containing nucleotide triphosphate hydrolases"/>
    <property type="match status" value="1"/>
</dbReference>
<dbReference type="Proteomes" id="UP000054454">
    <property type="component" value="Unassembled WGS sequence"/>
</dbReference>
<reference evidence="10" key="1">
    <citation type="journal article" date="2016" name="Nat. Commun.">
        <title>Genome analysis of three Pneumocystis species reveals adaptation mechanisms to life exclusively in mammalian hosts.</title>
        <authorList>
            <person name="Ma L."/>
            <person name="Chen Z."/>
            <person name="Huang D.W."/>
            <person name="Kutty G."/>
            <person name="Ishihara M."/>
            <person name="Wang H."/>
            <person name="Abouelleil A."/>
            <person name="Bishop L."/>
            <person name="Davey E."/>
            <person name="Deng R."/>
            <person name="Deng X."/>
            <person name="Fan L."/>
            <person name="Fantoni G."/>
            <person name="Fitzgerald M."/>
            <person name="Gogineni E."/>
            <person name="Goldberg J.M."/>
            <person name="Handley G."/>
            <person name="Hu X."/>
            <person name="Huber C."/>
            <person name="Jiao X."/>
            <person name="Jones K."/>
            <person name="Levin J.Z."/>
            <person name="Liu Y."/>
            <person name="Macdonald P."/>
            <person name="Melnikov A."/>
            <person name="Raley C."/>
            <person name="Sassi M."/>
            <person name="Sherman B.T."/>
            <person name="Song X."/>
            <person name="Sykes S."/>
            <person name="Tran B."/>
            <person name="Walsh L."/>
            <person name="Xia Y."/>
            <person name="Yang J."/>
            <person name="Young S."/>
            <person name="Zeng Q."/>
            <person name="Zheng X."/>
            <person name="Stephens R."/>
            <person name="Nusbaum C."/>
            <person name="Birren B.W."/>
            <person name="Azadi P."/>
            <person name="Lempicki R.A."/>
            <person name="Cuomo C.A."/>
            <person name="Kovacs J.A."/>
        </authorList>
    </citation>
    <scope>NUCLEOTIDE SEQUENCE [LARGE SCALE GENOMIC DNA]</scope>
    <source>
        <strain evidence="10">B80</strain>
    </source>
</reference>
<protein>
    <recommendedName>
        <fullName evidence="5">Elongator complex protein 4</fullName>
    </recommendedName>
</protein>
<dbReference type="GO" id="GO:0005737">
    <property type="term" value="C:cytoplasm"/>
    <property type="evidence" value="ECO:0007669"/>
    <property type="project" value="UniProtKB-SubCell"/>
</dbReference>
<dbReference type="OrthoDB" id="289162at2759"/>
<keyword evidence="7" id="KW-0819">tRNA processing</keyword>
<evidence type="ECO:0000313" key="9">
    <source>
        <dbReference type="EMBL" id="KTW30852.1"/>
    </source>
</evidence>
<evidence type="ECO:0000313" key="10">
    <source>
        <dbReference type="Proteomes" id="UP000054454"/>
    </source>
</evidence>
<dbReference type="PANTHER" id="PTHR12896">
    <property type="entry name" value="PAX6 NEIGHBOR PROTEIN PAXNEB"/>
    <property type="match status" value="1"/>
</dbReference>
<accession>A0A0W4ZR50</accession>
<dbReference type="InterPro" id="IPR008728">
    <property type="entry name" value="Elongator_complex_protein_4"/>
</dbReference>
<dbReference type="GO" id="GO:0002926">
    <property type="term" value="P:tRNA wobble base 5-methoxycarbonylmethyl-2-thiouridinylation"/>
    <property type="evidence" value="ECO:0007669"/>
    <property type="project" value="EnsemblFungi"/>
</dbReference>
<dbReference type="VEuPathDB" id="FungiDB:T552_00563"/>
<evidence type="ECO:0000256" key="7">
    <source>
        <dbReference type="ARBA" id="ARBA00022694"/>
    </source>
</evidence>
<evidence type="ECO:0000256" key="5">
    <source>
        <dbReference type="ARBA" id="ARBA00020265"/>
    </source>
</evidence>
<comment type="similarity">
    <text evidence="4">Belongs to the ELP4 family.</text>
</comment>
<dbReference type="RefSeq" id="XP_018227448.1">
    <property type="nucleotide sequence ID" value="XM_018369176.1"/>
</dbReference>